<reference evidence="8 9" key="1">
    <citation type="submission" date="2020-08" db="EMBL/GenBank/DDBJ databases">
        <title>Genomic Encyclopedia of Type Strains, Phase IV (KMG-IV): sequencing the most valuable type-strain genomes for metagenomic binning, comparative biology and taxonomic classification.</title>
        <authorList>
            <person name="Goeker M."/>
        </authorList>
    </citation>
    <scope>NUCLEOTIDE SEQUENCE [LARGE SCALE GENOMIC DNA]</scope>
    <source>
        <strain evidence="8 9">DSM 22359</strain>
    </source>
</reference>
<dbReference type="EMBL" id="JACHFE010000001">
    <property type="protein sequence ID" value="MBB5319958.1"/>
    <property type="molecule type" value="Genomic_DNA"/>
</dbReference>
<feature type="domain" description="Fe/B12 periplasmic-binding" evidence="7">
    <location>
        <begin position="30"/>
        <end position="284"/>
    </location>
</feature>
<evidence type="ECO:0000259" key="7">
    <source>
        <dbReference type="PROSITE" id="PS50983"/>
    </source>
</evidence>
<keyword evidence="3" id="KW-0813">Transport</keyword>
<dbReference type="InterPro" id="IPR051313">
    <property type="entry name" value="Bact_iron-sidero_bind"/>
</dbReference>
<keyword evidence="4" id="KW-0408">Iron</keyword>
<dbReference type="PROSITE" id="PS51257">
    <property type="entry name" value="PROKAR_LIPOPROTEIN"/>
    <property type="match status" value="1"/>
</dbReference>
<feature type="chain" id="PRO_5032879529" evidence="6">
    <location>
        <begin position="22"/>
        <end position="284"/>
    </location>
</feature>
<evidence type="ECO:0000256" key="5">
    <source>
        <dbReference type="ARBA" id="ARBA00022729"/>
    </source>
</evidence>
<evidence type="ECO:0000313" key="8">
    <source>
        <dbReference type="EMBL" id="MBB5319958.1"/>
    </source>
</evidence>
<keyword evidence="5 6" id="KW-0732">Signal</keyword>
<dbReference type="PANTHER" id="PTHR30532">
    <property type="entry name" value="IRON III DICITRATE-BINDING PERIPLASMIC PROTEIN"/>
    <property type="match status" value="1"/>
</dbReference>
<keyword evidence="9" id="KW-1185">Reference proteome</keyword>
<dbReference type="GO" id="GO:1901678">
    <property type="term" value="P:iron coordination entity transport"/>
    <property type="evidence" value="ECO:0007669"/>
    <property type="project" value="UniProtKB-ARBA"/>
</dbReference>
<keyword evidence="4" id="KW-0410">Iron transport</keyword>
<dbReference type="PANTHER" id="PTHR30532:SF29">
    <property type="entry name" value="FE(3+) DICITRATE-BINDING PERIPLASMIC PROTEIN"/>
    <property type="match status" value="1"/>
</dbReference>
<comment type="caution">
    <text evidence="8">The sequence shown here is derived from an EMBL/GenBank/DDBJ whole genome shotgun (WGS) entry which is preliminary data.</text>
</comment>
<dbReference type="RefSeq" id="WP_183699284.1">
    <property type="nucleotide sequence ID" value="NZ_JACHFE010000001.1"/>
</dbReference>
<evidence type="ECO:0000256" key="3">
    <source>
        <dbReference type="ARBA" id="ARBA00022448"/>
    </source>
</evidence>
<evidence type="ECO:0000313" key="9">
    <source>
        <dbReference type="Proteomes" id="UP000591735"/>
    </source>
</evidence>
<gene>
    <name evidence="8" type="ORF">HNR38_000426</name>
</gene>
<organism evidence="8 9">
    <name type="scientific">Marinobacter oulmenensis</name>
    <dbReference type="NCBI Taxonomy" id="643747"/>
    <lineage>
        <taxon>Bacteria</taxon>
        <taxon>Pseudomonadati</taxon>
        <taxon>Pseudomonadota</taxon>
        <taxon>Gammaproteobacteria</taxon>
        <taxon>Pseudomonadales</taxon>
        <taxon>Marinobacteraceae</taxon>
        <taxon>Marinobacter</taxon>
    </lineage>
</organism>
<accession>A0A840UGL9</accession>
<evidence type="ECO:0000256" key="6">
    <source>
        <dbReference type="SAM" id="SignalP"/>
    </source>
</evidence>
<proteinExistence type="inferred from homology"/>
<dbReference type="PROSITE" id="PS50983">
    <property type="entry name" value="FE_B12_PBP"/>
    <property type="match status" value="1"/>
</dbReference>
<feature type="signal peptide" evidence="6">
    <location>
        <begin position="1"/>
        <end position="21"/>
    </location>
</feature>
<dbReference type="Proteomes" id="UP000591735">
    <property type="component" value="Unassembled WGS sequence"/>
</dbReference>
<protein>
    <submittedName>
        <fullName evidence="8">Iron complex transport system substrate-binding protein</fullName>
    </submittedName>
</protein>
<evidence type="ECO:0000256" key="1">
    <source>
        <dbReference type="ARBA" id="ARBA00004196"/>
    </source>
</evidence>
<dbReference type="Pfam" id="PF01497">
    <property type="entry name" value="Peripla_BP_2"/>
    <property type="match status" value="1"/>
</dbReference>
<evidence type="ECO:0000256" key="4">
    <source>
        <dbReference type="ARBA" id="ARBA00022496"/>
    </source>
</evidence>
<comment type="similarity">
    <text evidence="2">Belongs to the bacterial solute-binding protein 8 family.</text>
</comment>
<name>A0A840UGL9_9GAMM</name>
<sequence length="284" mass="30205">MTSLKTLMAGALAALTLAGCAATPETSGPSVVSYDHGALDTLLELGVGDRVLAVPQQGLPDYLSDLAGRLPDAGSLKEPDLDTLARLDPDLVIMTGRQGEAIDDVRAMTRVKELATPEGDYREAITERVQDLAGLYGVQDRAGEALASLWQYVDRQKNRLADAGTITVVTHNDGHFSLRDEAVVYDLLALTPAPVPDTVEPIHRGTRIFYPVDLDTLAGMAPDVLLVVDRSAAIGAEPLDAGWLRDALPDGTRMVVLDPGLWYLSGGGLMSVRLQVGEVVNAVQ</sequence>
<dbReference type="SUPFAM" id="SSF53807">
    <property type="entry name" value="Helical backbone' metal receptor"/>
    <property type="match status" value="1"/>
</dbReference>
<evidence type="ECO:0000256" key="2">
    <source>
        <dbReference type="ARBA" id="ARBA00008814"/>
    </source>
</evidence>
<keyword evidence="4" id="KW-0406">Ion transport</keyword>
<dbReference type="AlphaFoldDB" id="A0A840UGL9"/>
<comment type="subcellular location">
    <subcellularLocation>
        <location evidence="1">Cell envelope</location>
    </subcellularLocation>
</comment>
<dbReference type="GO" id="GO:0030288">
    <property type="term" value="C:outer membrane-bounded periplasmic space"/>
    <property type="evidence" value="ECO:0007669"/>
    <property type="project" value="TreeGrafter"/>
</dbReference>
<dbReference type="Gene3D" id="3.40.50.1980">
    <property type="entry name" value="Nitrogenase molybdenum iron protein domain"/>
    <property type="match status" value="2"/>
</dbReference>
<dbReference type="InterPro" id="IPR002491">
    <property type="entry name" value="ABC_transptr_periplasmic_BD"/>
</dbReference>